<dbReference type="PANTHER" id="PTHR38110">
    <property type="entry name" value="CHROMOSOME 23, WHOLE GENOME SHOTGUN SEQUENCE"/>
    <property type="match status" value="1"/>
</dbReference>
<dbReference type="Gene3D" id="2.40.160.210">
    <property type="entry name" value="Acyl-CoA thioesterase, double hotdog domain"/>
    <property type="match status" value="1"/>
</dbReference>
<sequence length="265" mass="28270">MLTMAINSQASATVAPSTDAACHHTEFDSSWRSFDGIQGGLAVARMLRVAADASGAEPLAVTAHLDRPVPPGPAELTVDDMRGGRTVSCHVTLTGSGSALVRLARDTGGTTMSAPVAEPTPADPSTLPPLEIPVDFVPFSQHLDIRPINSARPFAGGDSPEFDVWIRLLTDLDFTAQERAAVLLDALPPGLFATLTMPVAIPTIEFTAHFTPEHLTADPQSLSPWYRLRHGTAWATDTLCVDESELFDSTGRLAARARQLRRILG</sequence>
<name>C0ZVW3_RHOE4</name>
<dbReference type="InterPro" id="IPR049450">
    <property type="entry name" value="ACOT8-like_C"/>
</dbReference>
<dbReference type="AlphaFoldDB" id="C0ZVW3"/>
<dbReference type="InterPro" id="IPR049449">
    <property type="entry name" value="TesB_ACOT8-like_N"/>
</dbReference>
<reference evidence="4" key="1">
    <citation type="submission" date="2005-03" db="EMBL/GenBank/DDBJ databases">
        <title>Comparison of the complete genome sequences of Rhodococcus erythropolis PR4 and Rhodococcus opacus B4.</title>
        <authorList>
            <person name="Takarada H."/>
            <person name="Sekine M."/>
            <person name="Hosoyama A."/>
            <person name="Yamada R."/>
            <person name="Fujisawa T."/>
            <person name="Omata S."/>
            <person name="Shimizu A."/>
            <person name="Tsukatani N."/>
            <person name="Tanikawa S."/>
            <person name="Fujita N."/>
            <person name="Harayama S."/>
        </authorList>
    </citation>
    <scope>NUCLEOTIDE SEQUENCE [LARGE SCALE GENOMIC DNA]</scope>
    <source>
        <strain evidence="4">PR4 / NBRC 100887</strain>
    </source>
</reference>
<gene>
    <name evidence="3" type="ordered locus">RER_17900</name>
</gene>
<proteinExistence type="predicted"/>
<evidence type="ECO:0008006" key="5">
    <source>
        <dbReference type="Google" id="ProtNLM"/>
    </source>
</evidence>
<dbReference type="HOGENOM" id="CLU_084775_0_0_11"/>
<evidence type="ECO:0000313" key="4">
    <source>
        <dbReference type="Proteomes" id="UP000002204"/>
    </source>
</evidence>
<dbReference type="InterPro" id="IPR052389">
    <property type="entry name" value="Sec_Metab_Biosynth-Assoc"/>
</dbReference>
<dbReference type="EMBL" id="AP008957">
    <property type="protein sequence ID" value="BAH32498.1"/>
    <property type="molecule type" value="Genomic_DNA"/>
</dbReference>
<dbReference type="InterPro" id="IPR029069">
    <property type="entry name" value="HotDog_dom_sf"/>
</dbReference>
<dbReference type="InterPro" id="IPR042171">
    <property type="entry name" value="Acyl-CoA_hotdog"/>
</dbReference>
<dbReference type="KEGG" id="rer:RER_17900"/>
<accession>C0ZVW3</accession>
<dbReference type="PANTHER" id="PTHR38110:SF4">
    <property type="entry name" value="THIOESTERASE-LIKE SUPERFAMILY-DOMAIN-CONTAINING PROTEIN"/>
    <property type="match status" value="1"/>
</dbReference>
<dbReference type="Pfam" id="PF13622">
    <property type="entry name" value="4HBT_3"/>
    <property type="match status" value="1"/>
</dbReference>
<evidence type="ECO:0000313" key="3">
    <source>
        <dbReference type="EMBL" id="BAH32498.1"/>
    </source>
</evidence>
<organism evidence="3 4">
    <name type="scientific">Rhodococcus erythropolis (strain PR4 / NBRC 100887)</name>
    <dbReference type="NCBI Taxonomy" id="234621"/>
    <lineage>
        <taxon>Bacteria</taxon>
        <taxon>Bacillati</taxon>
        <taxon>Actinomycetota</taxon>
        <taxon>Actinomycetes</taxon>
        <taxon>Mycobacteriales</taxon>
        <taxon>Nocardiaceae</taxon>
        <taxon>Rhodococcus</taxon>
        <taxon>Rhodococcus erythropolis group</taxon>
    </lineage>
</organism>
<evidence type="ECO:0000259" key="2">
    <source>
        <dbReference type="Pfam" id="PF20789"/>
    </source>
</evidence>
<dbReference type="Proteomes" id="UP000002204">
    <property type="component" value="Chromosome"/>
</dbReference>
<evidence type="ECO:0000259" key="1">
    <source>
        <dbReference type="Pfam" id="PF13622"/>
    </source>
</evidence>
<dbReference type="Pfam" id="PF20789">
    <property type="entry name" value="4HBT_3C"/>
    <property type="match status" value="1"/>
</dbReference>
<protein>
    <recommendedName>
        <fullName evidence="5">Thioesterase family protein</fullName>
    </recommendedName>
</protein>
<feature type="domain" description="Acyl-CoA thioesterase-like C-terminal" evidence="2">
    <location>
        <begin position="127"/>
        <end position="260"/>
    </location>
</feature>
<dbReference type="SUPFAM" id="SSF54637">
    <property type="entry name" value="Thioesterase/thiol ester dehydrase-isomerase"/>
    <property type="match status" value="1"/>
</dbReference>
<reference evidence="3 4" key="2">
    <citation type="journal article" date="2006" name="Environ. Microbiol.">
        <title>Sequence analysis of three plasmids harboured in Rhodococcus erythropolis strain PR4.</title>
        <authorList>
            <person name="Sekine M."/>
            <person name="Tanikawa S."/>
            <person name="Omata S."/>
            <person name="Saito M."/>
            <person name="Fujisawa T."/>
            <person name="Tsukatani N."/>
            <person name="Tajima T."/>
            <person name="Sekigawa T."/>
            <person name="Kosugi H."/>
            <person name="Matsuo Y."/>
            <person name="Nishiko R."/>
            <person name="Imamura K."/>
            <person name="Ito M."/>
            <person name="Narita H."/>
            <person name="Tago S."/>
            <person name="Fujita N."/>
            <person name="Harayama S."/>
        </authorList>
    </citation>
    <scope>NUCLEOTIDE SEQUENCE [LARGE SCALE GENOMIC DNA]</scope>
    <source>
        <strain evidence="4">PR4 / NBRC 100887</strain>
    </source>
</reference>
<feature type="domain" description="Acyl-CoA thioesterase-like N-terminal HotDog" evidence="1">
    <location>
        <begin position="28"/>
        <end position="97"/>
    </location>
</feature>
<dbReference type="eggNOG" id="COG1946">
    <property type="taxonomic scope" value="Bacteria"/>
</dbReference>